<evidence type="ECO:0000256" key="6">
    <source>
        <dbReference type="ARBA" id="ARBA00049348"/>
    </source>
</evidence>
<sequence length="165" mass="18552">MDMKKLYYHQFTILKQPYLLAATSTGLAFVGSSDDLSELSKFYPDASLIDDESKLRTSRNELEDYLSGKIKTFDLELDISGTAFQKKVWQALRQIPYGQTKSYTQIAEEIHEPKAVRAVGSAIGKNPVLMVVPCHRVVTKAGKVGQYRGGVEMKRKLLKLEGHLK</sequence>
<dbReference type="SUPFAM" id="SSF53155">
    <property type="entry name" value="Methylated DNA-protein cysteine methyltransferase domain"/>
    <property type="match status" value="1"/>
</dbReference>
<name>A0ABR5P4N6_9LACO</name>
<protein>
    <submittedName>
        <fullName evidence="8">Methylated DNA-protein cysteine methyltransferase</fullName>
    </submittedName>
</protein>
<dbReference type="InterPro" id="IPR036388">
    <property type="entry name" value="WH-like_DNA-bd_sf"/>
</dbReference>
<keyword evidence="2 8" id="KW-0489">Methyltransferase</keyword>
<dbReference type="PANTHER" id="PTHR10815">
    <property type="entry name" value="METHYLATED-DNA--PROTEIN-CYSTEINE METHYLTRANSFERASE"/>
    <property type="match status" value="1"/>
</dbReference>
<evidence type="ECO:0000313" key="9">
    <source>
        <dbReference type="Proteomes" id="UP000051379"/>
    </source>
</evidence>
<proteinExistence type="predicted"/>
<comment type="catalytic activity">
    <reaction evidence="6">
        <text>a 6-O-methyl-2'-deoxyguanosine in DNA + L-cysteinyl-[protein] = S-methyl-L-cysteinyl-[protein] + a 2'-deoxyguanosine in DNA</text>
        <dbReference type="Rhea" id="RHEA:24000"/>
        <dbReference type="Rhea" id="RHEA-COMP:10131"/>
        <dbReference type="Rhea" id="RHEA-COMP:10132"/>
        <dbReference type="Rhea" id="RHEA-COMP:11367"/>
        <dbReference type="Rhea" id="RHEA-COMP:11368"/>
        <dbReference type="ChEBI" id="CHEBI:29950"/>
        <dbReference type="ChEBI" id="CHEBI:82612"/>
        <dbReference type="ChEBI" id="CHEBI:85445"/>
        <dbReference type="ChEBI" id="CHEBI:85448"/>
        <dbReference type="EC" id="2.1.1.63"/>
    </reaction>
</comment>
<dbReference type="InterPro" id="IPR001497">
    <property type="entry name" value="MethylDNA_cys_MeTrfase_AS"/>
</dbReference>
<dbReference type="EMBL" id="AZDO01000138">
    <property type="protein sequence ID" value="KRK91059.1"/>
    <property type="molecule type" value="Genomic_DNA"/>
</dbReference>
<evidence type="ECO:0000256" key="2">
    <source>
        <dbReference type="ARBA" id="ARBA00022603"/>
    </source>
</evidence>
<evidence type="ECO:0000256" key="1">
    <source>
        <dbReference type="ARBA" id="ARBA00001286"/>
    </source>
</evidence>
<evidence type="ECO:0000259" key="7">
    <source>
        <dbReference type="Pfam" id="PF01035"/>
    </source>
</evidence>
<gene>
    <name evidence="8" type="ORF">FC88_GL001485</name>
</gene>
<dbReference type="NCBIfam" id="TIGR00589">
    <property type="entry name" value="ogt"/>
    <property type="match status" value="1"/>
</dbReference>
<dbReference type="PROSITE" id="PS00374">
    <property type="entry name" value="MGMT"/>
    <property type="match status" value="1"/>
</dbReference>
<dbReference type="SUPFAM" id="SSF46767">
    <property type="entry name" value="Methylated DNA-protein cysteine methyltransferase, C-terminal domain"/>
    <property type="match status" value="1"/>
</dbReference>
<feature type="domain" description="Methylated-DNA-[protein]-cysteine S-methyltransferase DNA binding" evidence="7">
    <location>
        <begin position="83"/>
        <end position="162"/>
    </location>
</feature>
<dbReference type="InterPro" id="IPR036217">
    <property type="entry name" value="MethylDNA_cys_MeTrfase_DNAb"/>
</dbReference>
<dbReference type="Gene3D" id="3.30.160.70">
    <property type="entry name" value="Methylated DNA-protein cysteine methyltransferase domain"/>
    <property type="match status" value="1"/>
</dbReference>
<organism evidence="8 9">
    <name type="scientific">Companilactobacillus futsaii JCM 17355</name>
    <dbReference type="NCBI Taxonomy" id="1423818"/>
    <lineage>
        <taxon>Bacteria</taxon>
        <taxon>Bacillati</taxon>
        <taxon>Bacillota</taxon>
        <taxon>Bacilli</taxon>
        <taxon>Lactobacillales</taxon>
        <taxon>Lactobacillaceae</taxon>
        <taxon>Companilactobacillus</taxon>
    </lineage>
</organism>
<evidence type="ECO:0000313" key="8">
    <source>
        <dbReference type="EMBL" id="KRK91059.1"/>
    </source>
</evidence>
<dbReference type="GO" id="GO:0032259">
    <property type="term" value="P:methylation"/>
    <property type="evidence" value="ECO:0007669"/>
    <property type="project" value="UniProtKB-KW"/>
</dbReference>
<dbReference type="CDD" id="cd06445">
    <property type="entry name" value="ATase"/>
    <property type="match status" value="1"/>
</dbReference>
<keyword evidence="5" id="KW-0234">DNA repair</keyword>
<keyword evidence="4" id="KW-0227">DNA damage</keyword>
<dbReference type="Pfam" id="PF01035">
    <property type="entry name" value="DNA_binding_1"/>
    <property type="match status" value="1"/>
</dbReference>
<accession>A0ABR5P4N6</accession>
<evidence type="ECO:0000256" key="5">
    <source>
        <dbReference type="ARBA" id="ARBA00023204"/>
    </source>
</evidence>
<dbReference type="Gene3D" id="1.10.10.10">
    <property type="entry name" value="Winged helix-like DNA-binding domain superfamily/Winged helix DNA-binding domain"/>
    <property type="match status" value="1"/>
</dbReference>
<dbReference type="GO" id="GO:0008168">
    <property type="term" value="F:methyltransferase activity"/>
    <property type="evidence" value="ECO:0007669"/>
    <property type="project" value="UniProtKB-KW"/>
</dbReference>
<dbReference type="InterPro" id="IPR014048">
    <property type="entry name" value="MethylDNA_cys_MeTrfase_DNA-bd"/>
</dbReference>
<keyword evidence="3" id="KW-0808">Transferase</keyword>
<keyword evidence="9" id="KW-1185">Reference proteome</keyword>
<comment type="catalytic activity">
    <reaction evidence="1">
        <text>a 4-O-methyl-thymidine in DNA + L-cysteinyl-[protein] = a thymidine in DNA + S-methyl-L-cysteinyl-[protein]</text>
        <dbReference type="Rhea" id="RHEA:53428"/>
        <dbReference type="Rhea" id="RHEA-COMP:10131"/>
        <dbReference type="Rhea" id="RHEA-COMP:10132"/>
        <dbReference type="Rhea" id="RHEA-COMP:13555"/>
        <dbReference type="Rhea" id="RHEA-COMP:13556"/>
        <dbReference type="ChEBI" id="CHEBI:29950"/>
        <dbReference type="ChEBI" id="CHEBI:82612"/>
        <dbReference type="ChEBI" id="CHEBI:137386"/>
        <dbReference type="ChEBI" id="CHEBI:137387"/>
        <dbReference type="EC" id="2.1.1.63"/>
    </reaction>
</comment>
<evidence type="ECO:0000256" key="3">
    <source>
        <dbReference type="ARBA" id="ARBA00022679"/>
    </source>
</evidence>
<evidence type="ECO:0000256" key="4">
    <source>
        <dbReference type="ARBA" id="ARBA00022763"/>
    </source>
</evidence>
<dbReference type="PANTHER" id="PTHR10815:SF12">
    <property type="entry name" value="METHYLATED-DNA--PROTEIN-CYSTEINE METHYLTRANSFERASE, INDUCIBLE"/>
    <property type="match status" value="1"/>
</dbReference>
<comment type="caution">
    <text evidence="8">The sequence shown here is derived from an EMBL/GenBank/DDBJ whole genome shotgun (WGS) entry which is preliminary data.</text>
</comment>
<dbReference type="Proteomes" id="UP000051379">
    <property type="component" value="Unassembled WGS sequence"/>
</dbReference>
<dbReference type="InterPro" id="IPR036631">
    <property type="entry name" value="MGMT_N_sf"/>
</dbReference>
<reference evidence="8 9" key="1">
    <citation type="journal article" date="2015" name="Genome Announc.">
        <title>Expanding the biotechnology potential of lactobacilli through comparative genomics of 213 strains and associated genera.</title>
        <authorList>
            <person name="Sun Z."/>
            <person name="Harris H.M."/>
            <person name="McCann A."/>
            <person name="Guo C."/>
            <person name="Argimon S."/>
            <person name="Zhang W."/>
            <person name="Yang X."/>
            <person name="Jeffery I.B."/>
            <person name="Cooney J.C."/>
            <person name="Kagawa T.F."/>
            <person name="Liu W."/>
            <person name="Song Y."/>
            <person name="Salvetti E."/>
            <person name="Wrobel A."/>
            <person name="Rasinkangas P."/>
            <person name="Parkhill J."/>
            <person name="Rea M.C."/>
            <person name="O'Sullivan O."/>
            <person name="Ritari J."/>
            <person name="Douillard F.P."/>
            <person name="Paul Ross R."/>
            <person name="Yang R."/>
            <person name="Briner A.E."/>
            <person name="Felis G.E."/>
            <person name="de Vos W.M."/>
            <person name="Barrangou R."/>
            <person name="Klaenhammer T.R."/>
            <person name="Caufield P.W."/>
            <person name="Cui Y."/>
            <person name="Zhang H."/>
            <person name="O'Toole P.W."/>
        </authorList>
    </citation>
    <scope>NUCLEOTIDE SEQUENCE [LARGE SCALE GENOMIC DNA]</scope>
    <source>
        <strain evidence="8 9">JCM 17355</strain>
    </source>
</reference>